<dbReference type="AlphaFoldDB" id="A0AAD7BUZ0"/>
<feature type="region of interest" description="Disordered" evidence="1">
    <location>
        <begin position="245"/>
        <end position="287"/>
    </location>
</feature>
<feature type="compositionally biased region" description="Low complexity" evidence="1">
    <location>
        <begin position="359"/>
        <end position="377"/>
    </location>
</feature>
<sequence>MNHPRPSILHLFDPLAARDNEESLKENALPDDFLPQTYLKYPSPVRLTTRLVEVGDTTVQIEEEDEGEDEADENHTMGAHSPSSPRTPLVDTSYDRERTPMRSRMYKLNSKPATEVSDELDANPTFSVVVCPASSTESSSSSLATVPLSTPTGSLITDTTMALPTPSEASTSLLAPIPSARPTPLDMDHSSADLQSSFAFHLSTNAADASFDLLNDKISFLGMADEESFDMGNELGVISEDRSRELEDAQNGPDSPVQQQLPSAGEEPVNSRAAEETVERDLTPSPPALSFGPVFVAPPAKPSPPKVIPTLPTTLPEPPSLVPALKIVKRQRPYAATSSLPPKTASTRLNTVAADAASSAASAPAVASAAATASSTTGRYVMEGPGPWRVPASNSKDKEKIVRPTPGAAVGVSGPRRVLVAPAAVPVSAPVPPSKVAALAGPKRPLRVVPPNGAQPAPASGLPRAAGSSIGGSRLPMPKSKIAVPSGLPRRRVP</sequence>
<evidence type="ECO:0000313" key="3">
    <source>
        <dbReference type="Proteomes" id="UP001221142"/>
    </source>
</evidence>
<feature type="region of interest" description="Disordered" evidence="1">
    <location>
        <begin position="442"/>
        <end position="494"/>
    </location>
</feature>
<feature type="compositionally biased region" description="Acidic residues" evidence="1">
    <location>
        <begin position="61"/>
        <end position="72"/>
    </location>
</feature>
<protein>
    <submittedName>
        <fullName evidence="2">Uncharacterized protein</fullName>
    </submittedName>
</protein>
<keyword evidence="3" id="KW-1185">Reference proteome</keyword>
<dbReference type="Proteomes" id="UP001221142">
    <property type="component" value="Unassembled WGS sequence"/>
</dbReference>
<reference evidence="2" key="1">
    <citation type="submission" date="2023-03" db="EMBL/GenBank/DDBJ databases">
        <title>Massive genome expansion in bonnet fungi (Mycena s.s.) driven by repeated elements and novel gene families across ecological guilds.</title>
        <authorList>
            <consortium name="Lawrence Berkeley National Laboratory"/>
            <person name="Harder C.B."/>
            <person name="Miyauchi S."/>
            <person name="Viragh M."/>
            <person name="Kuo A."/>
            <person name="Thoen E."/>
            <person name="Andreopoulos B."/>
            <person name="Lu D."/>
            <person name="Skrede I."/>
            <person name="Drula E."/>
            <person name="Henrissat B."/>
            <person name="Morin E."/>
            <person name="Kohler A."/>
            <person name="Barry K."/>
            <person name="LaButti K."/>
            <person name="Morin E."/>
            <person name="Salamov A."/>
            <person name="Lipzen A."/>
            <person name="Mereny Z."/>
            <person name="Hegedus B."/>
            <person name="Baldrian P."/>
            <person name="Stursova M."/>
            <person name="Weitz H."/>
            <person name="Taylor A."/>
            <person name="Grigoriev I.V."/>
            <person name="Nagy L.G."/>
            <person name="Martin F."/>
            <person name="Kauserud H."/>
        </authorList>
    </citation>
    <scope>NUCLEOTIDE SEQUENCE</scope>
    <source>
        <strain evidence="2">9284</strain>
    </source>
</reference>
<gene>
    <name evidence="2" type="ORF">FB45DRAFT_917822</name>
</gene>
<evidence type="ECO:0000256" key="1">
    <source>
        <dbReference type="SAM" id="MobiDB-lite"/>
    </source>
</evidence>
<dbReference type="EMBL" id="JARKIF010000009">
    <property type="protein sequence ID" value="KAJ7631204.1"/>
    <property type="molecule type" value="Genomic_DNA"/>
</dbReference>
<organism evidence="2 3">
    <name type="scientific">Roridomyces roridus</name>
    <dbReference type="NCBI Taxonomy" id="1738132"/>
    <lineage>
        <taxon>Eukaryota</taxon>
        <taxon>Fungi</taxon>
        <taxon>Dikarya</taxon>
        <taxon>Basidiomycota</taxon>
        <taxon>Agaricomycotina</taxon>
        <taxon>Agaricomycetes</taxon>
        <taxon>Agaricomycetidae</taxon>
        <taxon>Agaricales</taxon>
        <taxon>Marasmiineae</taxon>
        <taxon>Mycenaceae</taxon>
        <taxon>Roridomyces</taxon>
    </lineage>
</organism>
<feature type="compositionally biased region" description="Basic and acidic residues" evidence="1">
    <location>
        <begin position="273"/>
        <end position="282"/>
    </location>
</feature>
<name>A0AAD7BUZ0_9AGAR</name>
<feature type="compositionally biased region" description="Polar residues" evidence="1">
    <location>
        <begin position="252"/>
        <end position="262"/>
    </location>
</feature>
<feature type="region of interest" description="Disordered" evidence="1">
    <location>
        <begin position="359"/>
        <end position="412"/>
    </location>
</feature>
<proteinExistence type="predicted"/>
<evidence type="ECO:0000313" key="2">
    <source>
        <dbReference type="EMBL" id="KAJ7631204.1"/>
    </source>
</evidence>
<feature type="region of interest" description="Disordered" evidence="1">
    <location>
        <begin position="56"/>
        <end position="93"/>
    </location>
</feature>
<accession>A0AAD7BUZ0</accession>
<comment type="caution">
    <text evidence="2">The sequence shown here is derived from an EMBL/GenBank/DDBJ whole genome shotgun (WGS) entry which is preliminary data.</text>
</comment>